<dbReference type="SUPFAM" id="SSF46689">
    <property type="entry name" value="Homeodomain-like"/>
    <property type="match status" value="1"/>
</dbReference>
<reference evidence="1" key="1">
    <citation type="submission" date="2019-09" db="EMBL/GenBank/DDBJ databases">
        <authorList>
            <person name="Hjerde E."/>
        </authorList>
    </citation>
    <scope>NUCLEOTIDE SEQUENCE</scope>
    <source>
        <strain evidence="1">06/09/160</strain>
    </source>
</reference>
<protein>
    <submittedName>
        <fullName evidence="1">Uncharacterized protein</fullName>
    </submittedName>
</protein>
<accession>A0A5Q4ZRH6</accession>
<gene>
    <name evidence="1" type="ORF">AW0309160_01535</name>
</gene>
<dbReference type="InterPro" id="IPR009057">
    <property type="entry name" value="Homeodomain-like_sf"/>
</dbReference>
<proteinExistence type="predicted"/>
<evidence type="ECO:0000313" key="1">
    <source>
        <dbReference type="EMBL" id="VVV04152.1"/>
    </source>
</evidence>
<organism evidence="1">
    <name type="scientific">Aliivibrio wodanis</name>
    <dbReference type="NCBI Taxonomy" id="80852"/>
    <lineage>
        <taxon>Bacteria</taxon>
        <taxon>Pseudomonadati</taxon>
        <taxon>Pseudomonadota</taxon>
        <taxon>Gammaproteobacteria</taxon>
        <taxon>Vibrionales</taxon>
        <taxon>Vibrionaceae</taxon>
        <taxon>Aliivibrio</taxon>
    </lineage>
</organism>
<name>A0A5Q4ZRH6_9GAMM</name>
<dbReference type="EMBL" id="LR721750">
    <property type="protein sequence ID" value="VVV04152.1"/>
    <property type="molecule type" value="Genomic_DNA"/>
</dbReference>
<sequence>MLISMNDLEINRFKVLQDVSDKRLKQVDAAKQLNLSTRQIHRLLYKLSHFGVSSLAHGNRGKPSNHRYSDAYKTSILKLVRENYTDFSPTKDKMKPLLFHFYTLVLY</sequence>
<dbReference type="AlphaFoldDB" id="A0A5Q4ZRH6"/>